<keyword evidence="8" id="KW-1185">Reference proteome</keyword>
<comment type="cofactor">
    <cofactor evidence="1 6">
        <name>Mg(2+)</name>
        <dbReference type="ChEBI" id="CHEBI:18420"/>
    </cofactor>
</comment>
<evidence type="ECO:0000313" key="7">
    <source>
        <dbReference type="EMBL" id="PNH10279.1"/>
    </source>
</evidence>
<reference evidence="7 8" key="1">
    <citation type="journal article" date="2017" name="Mol. Biol. Evol.">
        <title>The 4-celled Tetrabaena socialis nuclear genome reveals the essential components for genetic control of cell number at the origin of multicellularity in the volvocine lineage.</title>
        <authorList>
            <person name="Featherston J."/>
            <person name="Arakaki Y."/>
            <person name="Hanschen E.R."/>
            <person name="Ferris P.J."/>
            <person name="Michod R.E."/>
            <person name="Olson B.J.S.C."/>
            <person name="Nozaki H."/>
            <person name="Durand P.M."/>
        </authorList>
    </citation>
    <scope>NUCLEOTIDE SEQUENCE [LARGE SCALE GENOMIC DNA]</scope>
    <source>
        <strain evidence="7 8">NIES-571</strain>
    </source>
</reference>
<dbReference type="PANTHER" id="PTHR43200:SF6">
    <property type="entry name" value="3'(2'),5'-BISPHOSPHATE NUCLEOTIDASE"/>
    <property type="match status" value="1"/>
</dbReference>
<dbReference type="PANTHER" id="PTHR43200">
    <property type="entry name" value="PHOSPHATASE"/>
    <property type="match status" value="1"/>
</dbReference>
<keyword evidence="5 6" id="KW-0460">Magnesium</keyword>
<dbReference type="InterPro" id="IPR051090">
    <property type="entry name" value="Inositol_monoP_superfamily"/>
</dbReference>
<dbReference type="Gene3D" id="3.40.190.80">
    <property type="match status" value="1"/>
</dbReference>
<dbReference type="Pfam" id="PF00459">
    <property type="entry name" value="Inositol_P"/>
    <property type="match status" value="1"/>
</dbReference>
<proteinExistence type="inferred from homology"/>
<dbReference type="EMBL" id="PGGS01000061">
    <property type="protein sequence ID" value="PNH10279.1"/>
    <property type="molecule type" value="Genomic_DNA"/>
</dbReference>
<gene>
    <name evidence="7" type="ORF">TSOC_002994</name>
</gene>
<evidence type="ECO:0000256" key="4">
    <source>
        <dbReference type="ARBA" id="ARBA00022801"/>
    </source>
</evidence>
<accession>A0A2J8ACN6</accession>
<dbReference type="OrthoDB" id="411145at2759"/>
<dbReference type="InterPro" id="IPR000760">
    <property type="entry name" value="Inositol_monophosphatase-like"/>
</dbReference>
<evidence type="ECO:0000313" key="8">
    <source>
        <dbReference type="Proteomes" id="UP000236333"/>
    </source>
</evidence>
<dbReference type="Proteomes" id="UP000236333">
    <property type="component" value="Unassembled WGS sequence"/>
</dbReference>
<dbReference type="GO" id="GO:0046872">
    <property type="term" value="F:metal ion binding"/>
    <property type="evidence" value="ECO:0007669"/>
    <property type="project" value="UniProtKB-KW"/>
</dbReference>
<dbReference type="GO" id="GO:0000103">
    <property type="term" value="P:sulfate assimilation"/>
    <property type="evidence" value="ECO:0007669"/>
    <property type="project" value="TreeGrafter"/>
</dbReference>
<feature type="binding site" evidence="6">
    <location>
        <position position="43"/>
    </location>
    <ligand>
        <name>Mg(2+)</name>
        <dbReference type="ChEBI" id="CHEBI:18420"/>
        <label>1</label>
        <note>catalytic</note>
    </ligand>
</feature>
<protein>
    <submittedName>
        <fullName evidence="7">3'(2'),5'-bisphosphate nucleotidase</fullName>
    </submittedName>
</protein>
<dbReference type="SUPFAM" id="SSF56655">
    <property type="entry name" value="Carbohydrate phosphatase"/>
    <property type="match status" value="1"/>
</dbReference>
<dbReference type="GO" id="GO:0008441">
    <property type="term" value="F:3'(2'),5'-bisphosphate nucleotidase activity"/>
    <property type="evidence" value="ECO:0007669"/>
    <property type="project" value="TreeGrafter"/>
</dbReference>
<comment type="caution">
    <text evidence="7">The sequence shown here is derived from an EMBL/GenBank/DDBJ whole genome shotgun (WGS) entry which is preliminary data.</text>
</comment>
<dbReference type="AlphaFoldDB" id="A0A2J8ACN6"/>
<keyword evidence="3 6" id="KW-0479">Metal-binding</keyword>
<evidence type="ECO:0000256" key="3">
    <source>
        <dbReference type="ARBA" id="ARBA00022723"/>
    </source>
</evidence>
<name>A0A2J8ACN6_9CHLO</name>
<evidence type="ECO:0000256" key="5">
    <source>
        <dbReference type="ARBA" id="ARBA00022842"/>
    </source>
</evidence>
<organism evidence="7 8">
    <name type="scientific">Tetrabaena socialis</name>
    <dbReference type="NCBI Taxonomy" id="47790"/>
    <lineage>
        <taxon>Eukaryota</taxon>
        <taxon>Viridiplantae</taxon>
        <taxon>Chlorophyta</taxon>
        <taxon>core chlorophytes</taxon>
        <taxon>Chlorophyceae</taxon>
        <taxon>CS clade</taxon>
        <taxon>Chlamydomonadales</taxon>
        <taxon>Tetrabaenaceae</taxon>
        <taxon>Tetrabaena</taxon>
    </lineage>
</organism>
<comment type="similarity">
    <text evidence="2">Belongs to the inositol monophosphatase superfamily.</text>
</comment>
<keyword evidence="4" id="KW-0378">Hydrolase</keyword>
<evidence type="ECO:0000256" key="6">
    <source>
        <dbReference type="PIRSR" id="PIRSR600760-2"/>
    </source>
</evidence>
<sequence length="100" mass="10603">MADTVEVLTFDTHPGRSLSLSLFKDCTNARSEARRDGKEKIWDHAPGFVIVEEAGGKVTDAAGTRLDFSAGRYLALDRGIIAAPPRLHAALVAAVAKVAA</sequence>
<evidence type="ECO:0000256" key="1">
    <source>
        <dbReference type="ARBA" id="ARBA00001946"/>
    </source>
</evidence>
<evidence type="ECO:0000256" key="2">
    <source>
        <dbReference type="ARBA" id="ARBA00009759"/>
    </source>
</evidence>